<organism evidence="2 3">
    <name type="scientific">Pedosphaera parvula (strain Ellin514)</name>
    <dbReference type="NCBI Taxonomy" id="320771"/>
    <lineage>
        <taxon>Bacteria</taxon>
        <taxon>Pseudomonadati</taxon>
        <taxon>Verrucomicrobiota</taxon>
        <taxon>Pedosphaerae</taxon>
        <taxon>Pedosphaerales</taxon>
        <taxon>Pedosphaeraceae</taxon>
        <taxon>Pedosphaera</taxon>
    </lineage>
</organism>
<reference evidence="2 3" key="1">
    <citation type="journal article" date="2011" name="J. Bacteriol.">
        <title>Genome sequence of 'Pedosphaera parvula' Ellin514, an aerobic Verrucomicrobial isolate from pasture soil.</title>
        <authorList>
            <person name="Kant R."/>
            <person name="van Passel M.W."/>
            <person name="Sangwan P."/>
            <person name="Palva A."/>
            <person name="Lucas S."/>
            <person name="Copeland A."/>
            <person name="Lapidus A."/>
            <person name="Glavina Del Rio T."/>
            <person name="Dalin E."/>
            <person name="Tice H."/>
            <person name="Bruce D."/>
            <person name="Goodwin L."/>
            <person name="Pitluck S."/>
            <person name="Chertkov O."/>
            <person name="Larimer F.W."/>
            <person name="Land M.L."/>
            <person name="Hauser L."/>
            <person name="Brettin T.S."/>
            <person name="Detter J.C."/>
            <person name="Han S."/>
            <person name="de Vos W.M."/>
            <person name="Janssen P.H."/>
            <person name="Smidt H."/>
        </authorList>
    </citation>
    <scope>NUCLEOTIDE SEQUENCE [LARGE SCALE GENOMIC DNA]</scope>
    <source>
        <strain evidence="2 3">Ellin514</strain>
    </source>
</reference>
<evidence type="ECO:0000256" key="1">
    <source>
        <dbReference type="SAM" id="SignalP"/>
    </source>
</evidence>
<comment type="caution">
    <text evidence="2">The sequence shown here is derived from an EMBL/GenBank/DDBJ whole genome shotgun (WGS) entry which is preliminary data.</text>
</comment>
<name>B9XD28_PEDPL</name>
<sequence precursor="true">MLSKVKIFHGAMMVGLLLSASTTFAASYYVDYVGGLDSNKGTNTTVAWKHCPGDAVATGTAAATSLAPGDTVYFKGGVSYILANSIMVKTNGTTGNPITYDGNTAGTWGTGRAIFTSPNALIAFLAPGSLTNVNFRSLELGPIGGATTLPADTGVALPAKNGVGIYSMGAMSSVKIDNCYFHELGYWQNQKPVGPGSIDGVGLRCLDSVGLTITNCEFTKVARACEMQSQIITTNLVIANCKFHDYIVWCIDLCVQANGCQRDGIYIHDCQFINNDWAYDANHWTGYDTGPHQDGIFDRTDSVGFFRDGTNINFYNNLFQTTVPNTIGGTACMYLETGPQANIYNNVFLYHPVANACITYACANRGQEPSTTLRIYNNTFALNGGYPGITISGEEANNFDRLWDTNCLIYVQNNVFADFTTNNNNNSSLVLNTANTEVRSYLFFDYNCYLSYDGYVSPYFKNDTHAFLNSPGVFGQFGLAGMRFNGWETNGMAANPIFINGGFTGSDLHLQTNSPCLTVGKNLSAVKLSGLSGDLDGKSRPTTGAWAMGAYQTSTAAVVPPVIPAPKPATGLRMTN</sequence>
<accession>B9XD28</accession>
<dbReference type="STRING" id="320771.Cflav_PD5009"/>
<dbReference type="AlphaFoldDB" id="B9XD28"/>
<evidence type="ECO:0000313" key="3">
    <source>
        <dbReference type="Proteomes" id="UP000003688"/>
    </source>
</evidence>
<keyword evidence="1" id="KW-0732">Signal</keyword>
<dbReference type="SUPFAM" id="SSF51126">
    <property type="entry name" value="Pectin lyase-like"/>
    <property type="match status" value="1"/>
</dbReference>
<evidence type="ECO:0000313" key="2">
    <source>
        <dbReference type="EMBL" id="EEF62374.1"/>
    </source>
</evidence>
<keyword evidence="3" id="KW-1185">Reference proteome</keyword>
<gene>
    <name evidence="2" type="ORF">Cflav_PD5009</name>
</gene>
<dbReference type="EMBL" id="ABOX02000005">
    <property type="protein sequence ID" value="EEF62374.1"/>
    <property type="molecule type" value="Genomic_DNA"/>
</dbReference>
<protein>
    <recommendedName>
        <fullName evidence="4">Right handed beta helix domain-containing protein</fullName>
    </recommendedName>
</protein>
<evidence type="ECO:0008006" key="4">
    <source>
        <dbReference type="Google" id="ProtNLM"/>
    </source>
</evidence>
<feature type="chain" id="PRO_5002892932" description="Right handed beta helix domain-containing protein" evidence="1">
    <location>
        <begin position="26"/>
        <end position="576"/>
    </location>
</feature>
<dbReference type="RefSeq" id="WP_007413726.1">
    <property type="nucleotide sequence ID" value="NZ_ABOX02000005.1"/>
</dbReference>
<dbReference type="OrthoDB" id="3333873at2"/>
<feature type="signal peptide" evidence="1">
    <location>
        <begin position="1"/>
        <end position="25"/>
    </location>
</feature>
<dbReference type="InterPro" id="IPR011050">
    <property type="entry name" value="Pectin_lyase_fold/virulence"/>
</dbReference>
<dbReference type="Proteomes" id="UP000003688">
    <property type="component" value="Unassembled WGS sequence"/>
</dbReference>
<proteinExistence type="predicted"/>